<feature type="domain" description="ABC transporter" evidence="4">
    <location>
        <begin position="4"/>
        <end position="256"/>
    </location>
</feature>
<evidence type="ECO:0000313" key="5">
    <source>
        <dbReference type="EMBL" id="MFD1426759.1"/>
    </source>
</evidence>
<gene>
    <name evidence="5" type="ORF">ACFQ4Y_07375</name>
</gene>
<name>A0ABW4C9W9_9BACL</name>
<keyword evidence="3 5" id="KW-0067">ATP-binding</keyword>
<dbReference type="InterPro" id="IPR017871">
    <property type="entry name" value="ABC_transporter-like_CS"/>
</dbReference>
<reference evidence="6" key="1">
    <citation type="journal article" date="2019" name="Int. J. Syst. Evol. Microbiol.">
        <title>The Global Catalogue of Microorganisms (GCM) 10K type strain sequencing project: providing services to taxonomists for standard genome sequencing and annotation.</title>
        <authorList>
            <consortium name="The Broad Institute Genomics Platform"/>
            <consortium name="The Broad Institute Genome Sequencing Center for Infectious Disease"/>
            <person name="Wu L."/>
            <person name="Ma J."/>
        </authorList>
    </citation>
    <scope>NUCLEOTIDE SEQUENCE [LARGE SCALE GENOMIC DNA]</scope>
    <source>
        <strain evidence="6">S1</strain>
    </source>
</reference>
<dbReference type="InterPro" id="IPR027417">
    <property type="entry name" value="P-loop_NTPase"/>
</dbReference>
<evidence type="ECO:0000259" key="4">
    <source>
        <dbReference type="PROSITE" id="PS50893"/>
    </source>
</evidence>
<keyword evidence="2" id="KW-0547">Nucleotide-binding</keyword>
<dbReference type="GO" id="GO:0005524">
    <property type="term" value="F:ATP binding"/>
    <property type="evidence" value="ECO:0007669"/>
    <property type="project" value="UniProtKB-KW"/>
</dbReference>
<dbReference type="SUPFAM" id="SSF52540">
    <property type="entry name" value="P-loop containing nucleoside triphosphate hydrolases"/>
    <property type="match status" value="1"/>
</dbReference>
<comment type="caution">
    <text evidence="5">The sequence shown here is derived from an EMBL/GenBank/DDBJ whole genome shotgun (WGS) entry which is preliminary data.</text>
</comment>
<dbReference type="InterPro" id="IPR008995">
    <property type="entry name" value="Mo/tungstate-bd_C_term_dom"/>
</dbReference>
<organism evidence="5 6">
    <name type="scientific">Kroppenstedtia sanguinis</name>
    <dbReference type="NCBI Taxonomy" id="1380684"/>
    <lineage>
        <taxon>Bacteria</taxon>
        <taxon>Bacillati</taxon>
        <taxon>Bacillota</taxon>
        <taxon>Bacilli</taxon>
        <taxon>Bacillales</taxon>
        <taxon>Thermoactinomycetaceae</taxon>
        <taxon>Kroppenstedtia</taxon>
    </lineage>
</organism>
<evidence type="ECO:0000256" key="2">
    <source>
        <dbReference type="ARBA" id="ARBA00022741"/>
    </source>
</evidence>
<dbReference type="PROSITE" id="PS00211">
    <property type="entry name" value="ABC_TRANSPORTER_1"/>
    <property type="match status" value="1"/>
</dbReference>
<dbReference type="PANTHER" id="PTHR42781:SF4">
    <property type="entry name" value="SPERMIDINE_PUTRESCINE IMPORT ATP-BINDING PROTEIN POTA"/>
    <property type="match status" value="1"/>
</dbReference>
<dbReference type="SUPFAM" id="SSF50331">
    <property type="entry name" value="MOP-like"/>
    <property type="match status" value="1"/>
</dbReference>
<evidence type="ECO:0000256" key="1">
    <source>
        <dbReference type="ARBA" id="ARBA00022448"/>
    </source>
</evidence>
<accession>A0ABW4C9W9</accession>
<dbReference type="Proteomes" id="UP001597282">
    <property type="component" value="Unassembled WGS sequence"/>
</dbReference>
<keyword evidence="1" id="KW-0813">Transport</keyword>
<dbReference type="InterPro" id="IPR050093">
    <property type="entry name" value="ABC_SmlMolc_Importer"/>
</dbReference>
<dbReference type="Pfam" id="PF08402">
    <property type="entry name" value="TOBE_2"/>
    <property type="match status" value="1"/>
</dbReference>
<dbReference type="InterPro" id="IPR013611">
    <property type="entry name" value="Transp-assoc_OB_typ2"/>
</dbReference>
<proteinExistence type="predicted"/>
<dbReference type="PANTHER" id="PTHR42781">
    <property type="entry name" value="SPERMIDINE/PUTRESCINE IMPORT ATP-BINDING PROTEIN POTA"/>
    <property type="match status" value="1"/>
</dbReference>
<dbReference type="Gene3D" id="3.40.50.300">
    <property type="entry name" value="P-loop containing nucleotide triphosphate hydrolases"/>
    <property type="match status" value="1"/>
</dbReference>
<keyword evidence="6" id="KW-1185">Reference proteome</keyword>
<dbReference type="RefSeq" id="WP_380164141.1">
    <property type="nucleotide sequence ID" value="NZ_JBHTNU010000005.1"/>
</dbReference>
<dbReference type="SMART" id="SM00382">
    <property type="entry name" value="AAA"/>
    <property type="match status" value="1"/>
</dbReference>
<dbReference type="Pfam" id="PF00005">
    <property type="entry name" value="ABC_tran"/>
    <property type="match status" value="1"/>
</dbReference>
<protein>
    <submittedName>
        <fullName evidence="5">ABC transporter ATP-binding protein</fullName>
    </submittedName>
</protein>
<dbReference type="EMBL" id="JBHTNU010000005">
    <property type="protein sequence ID" value="MFD1426759.1"/>
    <property type="molecule type" value="Genomic_DNA"/>
</dbReference>
<dbReference type="InterPro" id="IPR003439">
    <property type="entry name" value="ABC_transporter-like_ATP-bd"/>
</dbReference>
<dbReference type="PROSITE" id="PS50893">
    <property type="entry name" value="ABC_TRANSPORTER_2"/>
    <property type="match status" value="1"/>
</dbReference>
<dbReference type="InterPro" id="IPR003593">
    <property type="entry name" value="AAA+_ATPase"/>
</dbReference>
<evidence type="ECO:0000256" key="3">
    <source>
        <dbReference type="ARBA" id="ARBA00022840"/>
    </source>
</evidence>
<evidence type="ECO:0000313" key="6">
    <source>
        <dbReference type="Proteomes" id="UP001597282"/>
    </source>
</evidence>
<dbReference type="Gene3D" id="2.40.50.100">
    <property type="match status" value="1"/>
</dbReference>
<sequence>MEFVSIQKLNKSYTGVNALEDVNLEIREGELFALLGPSGCGKTTTMRCIAGFEEPSSGTIWIGGKDIRGVPAHRRNCGMVFQSYALFPHLTVFENVAYPLNLRRFYREGPWTKLRILTGMISRRLTRIPSQISEKVEETLEMVELHHLQDRLPNQLSGGQQQRVALARAIIMEPSLLLMDEPLSNLDKKLRGSMRKLICDIQRKLGITTIFVTHDQEEAMSMADRIAVMKEGRVVQTDTPSRLYSQPATTYVADFVGSSNLFQAQVKMEEADQSRILSIGPGLDLVSALTPEGETAEVLIRPESLSVFPREEQLPAPESPNCWPAQVIRSTYLGPKVRYEVDAKGILFKVDVVYTDEKTLLGEGDPVWVTLEPEQVVVL</sequence>